<evidence type="ECO:0000256" key="5">
    <source>
        <dbReference type="ARBA" id="ARBA00052218"/>
    </source>
</evidence>
<dbReference type="EC" id="2.7.7.80" evidence="8"/>
<dbReference type="GO" id="GO:0005524">
    <property type="term" value="F:ATP binding"/>
    <property type="evidence" value="ECO:0007669"/>
    <property type="project" value="UniProtKB-KW"/>
</dbReference>
<dbReference type="FunFam" id="3.40.50.720:FF:000033">
    <property type="entry name" value="Adenylyltransferase and sulfurtransferase MOCS3"/>
    <property type="match status" value="1"/>
</dbReference>
<dbReference type="InterPro" id="IPR035985">
    <property type="entry name" value="Ubiquitin-activating_enz"/>
</dbReference>
<evidence type="ECO:0000256" key="11">
    <source>
        <dbReference type="ARBA" id="ARBA00075328"/>
    </source>
</evidence>
<dbReference type="EMBL" id="PEWV01000039">
    <property type="protein sequence ID" value="PIU41670.1"/>
    <property type="molecule type" value="Genomic_DNA"/>
</dbReference>
<sequence length="270" mass="29272">MELREDQIERYSRQIILPNVGGKGQEKLLAAKVLIIGAGGLGSPAALYLASAGIGTIGIVDSDKVELNNLQRQIIHSVKEVGRPKVESARDRINAINEDVKVIIYNLRVTSENILDIIKDYDIVVDGSDNFPTRYLVNDACVLSKKPLSHGGIFRFDGQAITIIPGESACYRCLFPEPPPPGLVPSCQEAGILGAVAGVIGVIQANEVLKFVLGTGELLTGKLLVFNALDSSFRKVKVTKDPKCPICGENPSITKLIDYVEFCSLRKKEE</sequence>
<evidence type="ECO:0000256" key="4">
    <source>
        <dbReference type="ARBA" id="ARBA00022840"/>
    </source>
</evidence>
<comment type="catalytic activity">
    <reaction evidence="5">
        <text>[molybdopterin-synthase sulfur-carrier protein]-C-terminal Gly-Gly + ATP + H(+) = [molybdopterin-synthase sulfur-carrier protein]-C-terminal Gly-Gly-AMP + diphosphate</text>
        <dbReference type="Rhea" id="RHEA:43616"/>
        <dbReference type="Rhea" id="RHEA-COMP:12159"/>
        <dbReference type="Rhea" id="RHEA-COMP:12202"/>
        <dbReference type="ChEBI" id="CHEBI:15378"/>
        <dbReference type="ChEBI" id="CHEBI:30616"/>
        <dbReference type="ChEBI" id="CHEBI:33019"/>
        <dbReference type="ChEBI" id="CHEBI:90618"/>
        <dbReference type="ChEBI" id="CHEBI:90778"/>
        <dbReference type="EC" id="2.7.7.80"/>
    </reaction>
</comment>
<dbReference type="SUPFAM" id="SSF69572">
    <property type="entry name" value="Activating enzymes of the ubiquitin-like proteins"/>
    <property type="match status" value="1"/>
</dbReference>
<comment type="function">
    <text evidence="6">Catalyzes the adenylation by ATP of the carboxyl group of the C-terminal glycine of sulfur carrier protein MoaD.</text>
</comment>
<dbReference type="GO" id="GO:0008641">
    <property type="term" value="F:ubiquitin-like modifier activating enzyme activity"/>
    <property type="evidence" value="ECO:0007669"/>
    <property type="project" value="InterPro"/>
</dbReference>
<dbReference type="PANTHER" id="PTHR10953:SF102">
    <property type="entry name" value="ADENYLYLTRANSFERASE AND SULFURTRANSFERASE MOCS3"/>
    <property type="match status" value="1"/>
</dbReference>
<evidence type="ECO:0000256" key="1">
    <source>
        <dbReference type="ARBA" id="ARBA00009919"/>
    </source>
</evidence>
<proteinExistence type="inferred from homology"/>
<organism evidence="14 15">
    <name type="scientific">Candidatus Aquitaenariimonas noxiae</name>
    <dbReference type="NCBI Taxonomy" id="1974741"/>
    <lineage>
        <taxon>Bacteria</taxon>
        <taxon>Pseudomonadati</taxon>
        <taxon>Candidatus Omnitrophota</taxon>
        <taxon>Candidatus Aquitaenariimonas</taxon>
    </lineage>
</organism>
<dbReference type="InterPro" id="IPR045886">
    <property type="entry name" value="ThiF/MoeB/HesA"/>
</dbReference>
<comment type="caution">
    <text evidence="14">The sequence shown here is derived from an EMBL/GenBank/DDBJ whole genome shotgun (WGS) entry which is preliminary data.</text>
</comment>
<keyword evidence="2 14" id="KW-0808">Transferase</keyword>
<keyword evidence="3" id="KW-0547">Nucleotide-binding</keyword>
<dbReference type="Pfam" id="PF00899">
    <property type="entry name" value="ThiF"/>
    <property type="match status" value="1"/>
</dbReference>
<evidence type="ECO:0000256" key="3">
    <source>
        <dbReference type="ARBA" id="ARBA00022741"/>
    </source>
</evidence>
<keyword evidence="14" id="KW-0548">Nucleotidyltransferase</keyword>
<evidence type="ECO:0000256" key="7">
    <source>
        <dbReference type="ARBA" id="ARBA00063809"/>
    </source>
</evidence>
<dbReference type="AlphaFoldDB" id="A0A2J0KZ24"/>
<gene>
    <name evidence="14" type="ORF">COS99_04130</name>
</gene>
<evidence type="ECO:0000256" key="9">
    <source>
        <dbReference type="ARBA" id="ARBA00073635"/>
    </source>
</evidence>
<dbReference type="PANTHER" id="PTHR10953">
    <property type="entry name" value="UBIQUITIN-ACTIVATING ENZYME E1"/>
    <property type="match status" value="1"/>
</dbReference>
<feature type="domain" description="THIF-type NAD/FAD binding fold" evidence="13">
    <location>
        <begin position="11"/>
        <end position="245"/>
    </location>
</feature>
<dbReference type="Proteomes" id="UP000230052">
    <property type="component" value="Unassembled WGS sequence"/>
</dbReference>
<evidence type="ECO:0000313" key="14">
    <source>
        <dbReference type="EMBL" id="PIU41670.1"/>
    </source>
</evidence>
<name>A0A2J0KZ24_9BACT</name>
<comment type="subunit">
    <text evidence="7">Homodimer. Forms a stable heterotetrameric complex of 2 MoeB and 2 MoaD during adenylation of MoaD.</text>
</comment>
<evidence type="ECO:0000259" key="13">
    <source>
        <dbReference type="Pfam" id="PF00899"/>
    </source>
</evidence>
<evidence type="ECO:0000256" key="2">
    <source>
        <dbReference type="ARBA" id="ARBA00022679"/>
    </source>
</evidence>
<reference evidence="14 15" key="1">
    <citation type="submission" date="2017-09" db="EMBL/GenBank/DDBJ databases">
        <title>Depth-based differentiation of microbial function through sediment-hosted aquifers and enrichment of novel symbionts in the deep terrestrial subsurface.</title>
        <authorList>
            <person name="Probst A.J."/>
            <person name="Ladd B."/>
            <person name="Jarett J.K."/>
            <person name="Geller-Mcgrath D.E."/>
            <person name="Sieber C.M."/>
            <person name="Emerson J.B."/>
            <person name="Anantharaman K."/>
            <person name="Thomas B.C."/>
            <person name="Malmstrom R."/>
            <person name="Stieglmeier M."/>
            <person name="Klingl A."/>
            <person name="Woyke T."/>
            <person name="Ryan C.M."/>
            <person name="Banfield J.F."/>
        </authorList>
    </citation>
    <scope>NUCLEOTIDE SEQUENCE [LARGE SCALE GENOMIC DNA]</scope>
    <source>
        <strain evidence="14">CG07_land_8_20_14_0_80_42_15</strain>
    </source>
</reference>
<evidence type="ECO:0000256" key="6">
    <source>
        <dbReference type="ARBA" id="ARBA00055169"/>
    </source>
</evidence>
<protein>
    <recommendedName>
        <fullName evidence="9">Molybdopterin-synthase adenylyltransferase</fullName>
        <ecNumber evidence="8">2.7.7.80</ecNumber>
    </recommendedName>
    <alternativeName>
        <fullName evidence="12">MoaD protein adenylase</fullName>
    </alternativeName>
    <alternativeName>
        <fullName evidence="10">Molybdopterin-converting factor subunit 1 adenylase</fullName>
    </alternativeName>
    <alternativeName>
        <fullName evidence="11">Sulfur carrier protein MoaD adenylyltransferase</fullName>
    </alternativeName>
</protein>
<evidence type="ECO:0000256" key="8">
    <source>
        <dbReference type="ARBA" id="ARBA00066884"/>
    </source>
</evidence>
<evidence type="ECO:0000313" key="15">
    <source>
        <dbReference type="Proteomes" id="UP000230052"/>
    </source>
</evidence>
<dbReference type="GO" id="GO:0005829">
    <property type="term" value="C:cytosol"/>
    <property type="evidence" value="ECO:0007669"/>
    <property type="project" value="TreeGrafter"/>
</dbReference>
<dbReference type="GO" id="GO:0008146">
    <property type="term" value="F:sulfotransferase activity"/>
    <property type="evidence" value="ECO:0007669"/>
    <property type="project" value="TreeGrafter"/>
</dbReference>
<evidence type="ECO:0000256" key="12">
    <source>
        <dbReference type="ARBA" id="ARBA00078531"/>
    </source>
</evidence>
<evidence type="ECO:0000256" key="10">
    <source>
        <dbReference type="ARBA" id="ARBA00075110"/>
    </source>
</evidence>
<dbReference type="GO" id="GO:0004792">
    <property type="term" value="F:thiosulfate-cyanide sulfurtransferase activity"/>
    <property type="evidence" value="ECO:0007669"/>
    <property type="project" value="TreeGrafter"/>
</dbReference>
<dbReference type="GO" id="GO:0061605">
    <property type="term" value="F:molybdopterin-synthase adenylyltransferase activity"/>
    <property type="evidence" value="ECO:0007669"/>
    <property type="project" value="UniProtKB-EC"/>
</dbReference>
<accession>A0A2J0KZ24</accession>
<dbReference type="CDD" id="cd00757">
    <property type="entry name" value="ThiF_MoeB_HesA_family"/>
    <property type="match status" value="1"/>
</dbReference>
<comment type="similarity">
    <text evidence="1">Belongs to the HesA/MoeB/ThiF family.</text>
</comment>
<dbReference type="InterPro" id="IPR000594">
    <property type="entry name" value="ThiF_NAD_FAD-bd"/>
</dbReference>
<dbReference type="NCBIfam" id="NF004281">
    <property type="entry name" value="PRK05690.1"/>
    <property type="match status" value="1"/>
</dbReference>
<keyword evidence="4" id="KW-0067">ATP-binding</keyword>
<dbReference type="Gene3D" id="3.40.50.720">
    <property type="entry name" value="NAD(P)-binding Rossmann-like Domain"/>
    <property type="match status" value="1"/>
</dbReference>